<gene>
    <name evidence="1" type="ORF">Aphrodite1_0097</name>
</gene>
<accession>A0A2I7QHX6</accession>
<evidence type="ECO:0000313" key="2">
    <source>
        <dbReference type="Proteomes" id="UP000240536"/>
    </source>
</evidence>
<name>A0A2I7QHX6_9CAUD</name>
<keyword evidence="2" id="KW-1185">Reference proteome</keyword>
<reference evidence="2" key="1">
    <citation type="submission" date="2017-12" db="EMBL/GenBank/DDBJ databases">
        <title>Phage resistance in Vibrio sp. unravels a complex metabolic adaptation strategy.</title>
        <authorList>
            <person name="Skliros D."/>
            <person name="Kalatzis P.G."/>
            <person name="Katharios P."/>
            <person name="Flemetakis E."/>
        </authorList>
    </citation>
    <scope>NUCLEOTIDE SEQUENCE [LARGE SCALE GENOMIC DNA]</scope>
</reference>
<sequence>MEEDEYTPEQLALAFKALAGEESFLSDIRDAIGLGGSKTEQVKELEDGKLAQRFMLGANTVSRLTSKALGSNEGVIQSLLSRAKSVDVHEAKVSGKLIADLTVESNPDHLLKDQKILTDTISLVMKYQSELESYGTQINTLLKAVTSAKGNEQLTEISTKLGLVKFPILKLEKRDEDGEHSDELPGGKQIHCKTNPVGFVLDGTADPKGEQTFELSKSDLTKYLTQMRWVNTQQKSLSEMINRYAKFLKNWSTTVKETQTHLDKTEGVSKSVNNQLVSFMALNSSQVEFYTTFLPRLIAYLNHYVNQGNELATVVLD</sequence>
<dbReference type="Pfam" id="PF12699">
    <property type="entry name" value="phiKZ_IP"/>
    <property type="match status" value="1"/>
</dbReference>
<proteinExistence type="predicted"/>
<dbReference type="InterPro" id="IPR024413">
    <property type="entry name" value="Phage_phiKZ_Orf92_int-head"/>
</dbReference>
<evidence type="ECO:0000313" key="1">
    <source>
        <dbReference type="EMBL" id="AUR80989.1"/>
    </source>
</evidence>
<organism evidence="1 2">
    <name type="scientific">Vibrio phage Aphrodite1</name>
    <dbReference type="NCBI Taxonomy" id="2070057"/>
    <lineage>
        <taxon>Viruses</taxon>
        <taxon>Duplodnaviria</taxon>
        <taxon>Heunggongvirae</taxon>
        <taxon>Uroviricota</taxon>
        <taxon>Caudoviricetes</taxon>
        <taxon>Chimalliviridae</taxon>
        <taxon>Gorgonvirinae</taxon>
        <taxon>Aphroditevirus</taxon>
        <taxon>Aphroditevirus aphrodite1</taxon>
    </lineage>
</organism>
<dbReference type="OrthoDB" id="9885at10239"/>
<dbReference type="EMBL" id="MG720308">
    <property type="protein sequence ID" value="AUR80989.1"/>
    <property type="molecule type" value="Genomic_DNA"/>
</dbReference>
<protein>
    <submittedName>
        <fullName evidence="1">Uncharacterized protein</fullName>
    </submittedName>
</protein>
<dbReference type="Proteomes" id="UP000240536">
    <property type="component" value="Segment"/>
</dbReference>